<dbReference type="Pfam" id="PF13242">
    <property type="entry name" value="Hydrolase_like"/>
    <property type="match status" value="1"/>
</dbReference>
<reference evidence="1 2" key="1">
    <citation type="submission" date="2020-06" db="EMBL/GenBank/DDBJ databases">
        <title>Genome sequence of 2 isolates from Red Sea Mangroves.</title>
        <authorList>
            <person name="Sefrji F."/>
            <person name="Michoud G."/>
            <person name="Merlino G."/>
            <person name="Daffonchio D."/>
        </authorList>
    </citation>
    <scope>NUCLEOTIDE SEQUENCE [LARGE SCALE GENOMIC DNA]</scope>
    <source>
        <strain evidence="1 2">R1DC25</strain>
    </source>
</reference>
<dbReference type="NCBIfam" id="TIGR01549">
    <property type="entry name" value="HAD-SF-IA-v1"/>
    <property type="match status" value="1"/>
</dbReference>
<name>A0A7S8C6F9_9HYPH</name>
<dbReference type="GO" id="GO:0005737">
    <property type="term" value="C:cytoplasm"/>
    <property type="evidence" value="ECO:0007669"/>
    <property type="project" value="TreeGrafter"/>
</dbReference>
<dbReference type="Proteomes" id="UP000593594">
    <property type="component" value="Chromosome"/>
</dbReference>
<dbReference type="AlphaFoldDB" id="A0A7S8C6F9"/>
<accession>A0A7S8C6F9</accession>
<dbReference type="Pfam" id="PF13344">
    <property type="entry name" value="Hydrolase_6"/>
    <property type="match status" value="1"/>
</dbReference>
<dbReference type="InterPro" id="IPR023214">
    <property type="entry name" value="HAD_sf"/>
</dbReference>
<keyword evidence="2" id="KW-1185">Reference proteome</keyword>
<dbReference type="GO" id="GO:0016791">
    <property type="term" value="F:phosphatase activity"/>
    <property type="evidence" value="ECO:0007669"/>
    <property type="project" value="TreeGrafter"/>
</dbReference>
<gene>
    <name evidence="1" type="ORF">HW532_16065</name>
</gene>
<dbReference type="EMBL" id="CP058214">
    <property type="protein sequence ID" value="QPC44074.1"/>
    <property type="molecule type" value="Genomic_DNA"/>
</dbReference>
<evidence type="ECO:0000313" key="2">
    <source>
        <dbReference type="Proteomes" id="UP000593594"/>
    </source>
</evidence>
<dbReference type="Gene3D" id="3.40.50.1000">
    <property type="entry name" value="HAD superfamily/HAD-like"/>
    <property type="match status" value="2"/>
</dbReference>
<dbReference type="RefSeq" id="WP_213161437.1">
    <property type="nucleotide sequence ID" value="NZ_CP058214.1"/>
</dbReference>
<proteinExistence type="predicted"/>
<dbReference type="PANTHER" id="PTHR19288">
    <property type="entry name" value="4-NITROPHENYLPHOSPHATASE-RELATED"/>
    <property type="match status" value="1"/>
</dbReference>
<dbReference type="SUPFAM" id="SSF56784">
    <property type="entry name" value="HAD-like"/>
    <property type="match status" value="1"/>
</dbReference>
<organism evidence="1 2">
    <name type="scientific">Kaustia mangrovi</name>
    <dbReference type="NCBI Taxonomy" id="2593653"/>
    <lineage>
        <taxon>Bacteria</taxon>
        <taxon>Pseudomonadati</taxon>
        <taxon>Pseudomonadota</taxon>
        <taxon>Alphaproteobacteria</taxon>
        <taxon>Hyphomicrobiales</taxon>
        <taxon>Parvibaculaceae</taxon>
        <taxon>Kaustia</taxon>
    </lineage>
</organism>
<keyword evidence="1" id="KW-0378">Hydrolase</keyword>
<dbReference type="KEGG" id="kmn:HW532_16065"/>
<dbReference type="InterPro" id="IPR036412">
    <property type="entry name" value="HAD-like_sf"/>
</dbReference>
<dbReference type="InterPro" id="IPR006439">
    <property type="entry name" value="HAD-SF_hydro_IA"/>
</dbReference>
<dbReference type="PANTHER" id="PTHR19288:SF46">
    <property type="entry name" value="HALOACID DEHALOGENASE-LIKE HYDROLASE DOMAIN-CONTAINING PROTEIN 2"/>
    <property type="match status" value="1"/>
</dbReference>
<sequence length="256" mass="26576">MRFDAFDAYLCDLDGCLIAENALLPGAAELIALAGDRLRVFSNNSTQTPATLSLRLARLGLDIPAERILLAGAAAVEVLARRPGIRLALYGSAGLRAHARACGLDPAATEPTHVLVTGDRGLTCADLHAIVAHAARGAAVIGANPDASRPGPDGIPIPETGALLAAIRTVLPDIRLSTFGKPSGEFYRYALERTGPGRRVLAIGDTPETDGLGARRMGLPVAIVGPASQRFASLPELIGANPDFGLDRHRADLCAG</sequence>
<evidence type="ECO:0000313" key="1">
    <source>
        <dbReference type="EMBL" id="QPC44074.1"/>
    </source>
</evidence>
<dbReference type="InterPro" id="IPR006357">
    <property type="entry name" value="HAD-SF_hydro_IIA"/>
</dbReference>
<protein>
    <submittedName>
        <fullName evidence="1">HAD-IA family hydrolase</fullName>
    </submittedName>
</protein>